<dbReference type="InterPro" id="IPR036291">
    <property type="entry name" value="NAD(P)-bd_dom_sf"/>
</dbReference>
<feature type="domain" description="NAD-dependent epimerase/dehydratase" evidence="2">
    <location>
        <begin position="16"/>
        <end position="254"/>
    </location>
</feature>
<reference evidence="3" key="1">
    <citation type="journal article" date="2014" name="Int. J. Syst. Evol. Microbiol.">
        <title>Complete genome sequence of Corynebacterium casei LMG S-19264T (=DSM 44701T), isolated from a smear-ripened cheese.</title>
        <authorList>
            <consortium name="US DOE Joint Genome Institute (JGI-PGF)"/>
            <person name="Walter F."/>
            <person name="Albersmeier A."/>
            <person name="Kalinowski J."/>
            <person name="Ruckert C."/>
        </authorList>
    </citation>
    <scope>NUCLEOTIDE SEQUENCE</scope>
    <source>
        <strain evidence="3">CGMCC 1.16067</strain>
    </source>
</reference>
<dbReference type="PROSITE" id="PS00061">
    <property type="entry name" value="ADH_SHORT"/>
    <property type="match status" value="1"/>
</dbReference>
<evidence type="ECO:0000259" key="2">
    <source>
        <dbReference type="Pfam" id="PF01370"/>
    </source>
</evidence>
<name>A0A917F411_9ACTN</name>
<evidence type="ECO:0000313" key="3">
    <source>
        <dbReference type="EMBL" id="GGF43642.1"/>
    </source>
</evidence>
<dbReference type="Pfam" id="PF01370">
    <property type="entry name" value="Epimerase"/>
    <property type="match status" value="1"/>
</dbReference>
<dbReference type="PANTHER" id="PTHR43000">
    <property type="entry name" value="DTDP-D-GLUCOSE 4,6-DEHYDRATASE-RELATED"/>
    <property type="match status" value="1"/>
</dbReference>
<comment type="similarity">
    <text evidence="1">Belongs to the NAD(P)-dependent epimerase/dehydratase family.</text>
</comment>
<organism evidence="3 4">
    <name type="scientific">Marmoricola endophyticus</name>
    <dbReference type="NCBI Taxonomy" id="2040280"/>
    <lineage>
        <taxon>Bacteria</taxon>
        <taxon>Bacillati</taxon>
        <taxon>Actinomycetota</taxon>
        <taxon>Actinomycetes</taxon>
        <taxon>Propionibacteriales</taxon>
        <taxon>Nocardioidaceae</taxon>
        <taxon>Marmoricola</taxon>
    </lineage>
</organism>
<dbReference type="RefSeq" id="WP_229660715.1">
    <property type="nucleotide sequence ID" value="NZ_BMKQ01000001.1"/>
</dbReference>
<dbReference type="PRINTS" id="PR01713">
    <property type="entry name" value="NUCEPIMERASE"/>
</dbReference>
<protein>
    <submittedName>
        <fullName evidence="3">UDP-glucose 4-epimerase</fullName>
    </submittedName>
</protein>
<dbReference type="InterPro" id="IPR001509">
    <property type="entry name" value="Epimerase_deHydtase"/>
</dbReference>
<dbReference type="Proteomes" id="UP000649179">
    <property type="component" value="Unassembled WGS sequence"/>
</dbReference>
<sequence>MSTQMIGQRRAPRTAMVTGAAGFIGSHLTEALLSRGDEVVGVDSLTDYYDPEQKRRNLAPLLSHPRFTLLEQSLTDPEPLAVAAGVDTVFHQAGQPGVRLSWSEYFGTYVERNVVTTQRLLEAVQGGRARKVVFASSSSVYGNQPAYPCTEAALPTPYSPYGVTKLAAEHLCGLYARNFGIPTVSLRYFTVYGPRQRPDMAFSIFLRNALEGRPVTVTGDGEQVRDFTYVGDIVRANLAAADADVVPGSVFNVCGRESVTVNRVLDLMGECLGTPVQRERIPVVAGDVERTGGSSRMAEEHLGWQAQTSLADGIAAQVAWESARVTAPV</sequence>
<dbReference type="Gene3D" id="3.90.25.10">
    <property type="entry name" value="UDP-galactose 4-epimerase, domain 1"/>
    <property type="match status" value="1"/>
</dbReference>
<proteinExistence type="inferred from homology"/>
<evidence type="ECO:0000256" key="1">
    <source>
        <dbReference type="ARBA" id="ARBA00007637"/>
    </source>
</evidence>
<evidence type="ECO:0000313" key="4">
    <source>
        <dbReference type="Proteomes" id="UP000649179"/>
    </source>
</evidence>
<reference evidence="3" key="2">
    <citation type="submission" date="2020-09" db="EMBL/GenBank/DDBJ databases">
        <authorList>
            <person name="Sun Q."/>
            <person name="Zhou Y."/>
        </authorList>
    </citation>
    <scope>NUCLEOTIDE SEQUENCE</scope>
    <source>
        <strain evidence="3">CGMCC 1.16067</strain>
    </source>
</reference>
<keyword evidence="4" id="KW-1185">Reference proteome</keyword>
<gene>
    <name evidence="3" type="ORF">GCM10011519_16870</name>
</gene>
<dbReference type="InterPro" id="IPR020904">
    <property type="entry name" value="Sc_DH/Rdtase_CS"/>
</dbReference>
<accession>A0A917F411</accession>
<dbReference type="SUPFAM" id="SSF51735">
    <property type="entry name" value="NAD(P)-binding Rossmann-fold domains"/>
    <property type="match status" value="1"/>
</dbReference>
<dbReference type="Gene3D" id="3.40.50.720">
    <property type="entry name" value="NAD(P)-binding Rossmann-like Domain"/>
    <property type="match status" value="1"/>
</dbReference>
<dbReference type="AlphaFoldDB" id="A0A917F411"/>
<dbReference type="EMBL" id="BMKQ01000001">
    <property type="protein sequence ID" value="GGF43642.1"/>
    <property type="molecule type" value="Genomic_DNA"/>
</dbReference>
<comment type="caution">
    <text evidence="3">The sequence shown here is derived from an EMBL/GenBank/DDBJ whole genome shotgun (WGS) entry which is preliminary data.</text>
</comment>